<sequence>MQLPADLKKAIDELLRNISLAKLEEESLRLSHRYRSELLDGTAHLNSAQAALAYVAARFPATYGAVFSVFNHVIHALPDFSPLTQLDVGSGPATAVLAAKALFPSINYAEMTDYSEPIQKIAQCLINQSFDYKTQWHLTSIQKIKNEDLNNADLVTLAYVLDELKESEQDQLIELLWQKTEHILIIVEPGTPNGWRRLMRQRQRLITWGGFVVAPCPHQNPCALAKPDWCHFSVRIERSRIHRQTKKADVPYEDEKYHYIAVSKFPIDHNHQRVLRRPLRSGRRVDLKLCLPNGDVKHEIVSKKETSRYHQARRCEWGDEIK</sequence>
<organism evidence="5 6">
    <name type="scientific">Bartonella tamiae Th239</name>
    <dbReference type="NCBI Taxonomy" id="1094558"/>
    <lineage>
        <taxon>Bacteria</taxon>
        <taxon>Pseudomonadati</taxon>
        <taxon>Pseudomonadota</taxon>
        <taxon>Alphaproteobacteria</taxon>
        <taxon>Hyphomicrobiales</taxon>
        <taxon>Bartonellaceae</taxon>
        <taxon>Bartonella</taxon>
    </lineage>
</organism>
<keyword evidence="4" id="KW-0411">Iron-sulfur</keyword>
<dbReference type="InterPro" id="IPR052571">
    <property type="entry name" value="Mt_RNA_Methyltransferase"/>
</dbReference>
<dbReference type="GO" id="GO:0003735">
    <property type="term" value="F:structural constituent of ribosome"/>
    <property type="evidence" value="ECO:0007669"/>
    <property type="project" value="TreeGrafter"/>
</dbReference>
<dbReference type="InterPro" id="IPR029063">
    <property type="entry name" value="SAM-dependent_MTases_sf"/>
</dbReference>
<evidence type="ECO:0000256" key="4">
    <source>
        <dbReference type="ARBA" id="ARBA00023014"/>
    </source>
</evidence>
<gene>
    <name evidence="5" type="ORF">ME5_01775</name>
</gene>
<keyword evidence="3" id="KW-0408">Iron</keyword>
<evidence type="ECO:0000256" key="2">
    <source>
        <dbReference type="ARBA" id="ARBA00022946"/>
    </source>
</evidence>
<dbReference type="RefSeq" id="WP_008040397.1">
    <property type="nucleotide sequence ID" value="NZ_JH725147.1"/>
</dbReference>
<dbReference type="Pfam" id="PF09243">
    <property type="entry name" value="Rsm22"/>
    <property type="match status" value="1"/>
</dbReference>
<evidence type="ECO:0000313" key="6">
    <source>
        <dbReference type="Proteomes" id="UP000008952"/>
    </source>
</evidence>
<dbReference type="OrthoDB" id="9799639at2"/>
<evidence type="ECO:0000313" key="5">
    <source>
        <dbReference type="EMBL" id="EJF89224.1"/>
    </source>
</evidence>
<keyword evidence="2" id="KW-0809">Transit peptide</keyword>
<dbReference type="STRING" id="1094558.ME5_01775"/>
<dbReference type="PATRIC" id="fig|1094558.3.peg.1906"/>
<dbReference type="PANTHER" id="PTHR13184">
    <property type="entry name" value="37S RIBOSOMAL PROTEIN S22"/>
    <property type="match status" value="1"/>
</dbReference>
<dbReference type="GO" id="GO:0006412">
    <property type="term" value="P:translation"/>
    <property type="evidence" value="ECO:0007669"/>
    <property type="project" value="InterPro"/>
</dbReference>
<dbReference type="HOGENOM" id="CLU_072591_0_0_5"/>
<dbReference type="GO" id="GO:0015935">
    <property type="term" value="C:small ribosomal subunit"/>
    <property type="evidence" value="ECO:0007669"/>
    <property type="project" value="TreeGrafter"/>
</dbReference>
<dbReference type="GO" id="GO:0046872">
    <property type="term" value="F:metal ion binding"/>
    <property type="evidence" value="ECO:0007669"/>
    <property type="project" value="UniProtKB-KW"/>
</dbReference>
<reference evidence="5 6" key="1">
    <citation type="submission" date="2012-03" db="EMBL/GenBank/DDBJ databases">
        <title>The Genome Sequence of Bartonella tamiae Th239.</title>
        <authorList>
            <consortium name="The Broad Institute Genome Sequencing Platform"/>
            <consortium name="The Broad Institute Genome Sequencing Center for Infectious Disease"/>
            <person name="Feldgarden M."/>
            <person name="Kirby J."/>
            <person name="Kosoy M."/>
            <person name="Birtles R."/>
            <person name="Probert W.S."/>
            <person name="Chiaraviglio L."/>
            <person name="Young S.K."/>
            <person name="Zeng Q."/>
            <person name="Gargeya S."/>
            <person name="Fitzgerald M."/>
            <person name="Haas B."/>
            <person name="Abouelleil A."/>
            <person name="Alvarado L."/>
            <person name="Arachchi H.M."/>
            <person name="Berlin A."/>
            <person name="Chapman S.B."/>
            <person name="Gearin G."/>
            <person name="Goldberg J."/>
            <person name="Griggs A."/>
            <person name="Gujja S."/>
            <person name="Hansen M."/>
            <person name="Heiman D."/>
            <person name="Howarth C."/>
            <person name="Larimer J."/>
            <person name="Lui A."/>
            <person name="MacDonald P.J.P."/>
            <person name="McCowen C."/>
            <person name="Montmayeur A."/>
            <person name="Murphy C."/>
            <person name="Neiman D."/>
            <person name="Pearson M."/>
            <person name="Priest M."/>
            <person name="Roberts A."/>
            <person name="Saif S."/>
            <person name="Shea T."/>
            <person name="Sisk P."/>
            <person name="Stolte C."/>
            <person name="Sykes S."/>
            <person name="Wortman J."/>
            <person name="Nusbaum C."/>
            <person name="Birren B."/>
        </authorList>
    </citation>
    <scope>NUCLEOTIDE SEQUENCE [LARGE SCALE GENOMIC DNA]</scope>
    <source>
        <strain evidence="5 6">Th239</strain>
    </source>
</reference>
<dbReference type="InterPro" id="IPR015324">
    <property type="entry name" value="Ribosomal_Rsm22-like"/>
</dbReference>
<dbReference type="Proteomes" id="UP000008952">
    <property type="component" value="Unassembled WGS sequence"/>
</dbReference>
<dbReference type="SUPFAM" id="SSF53335">
    <property type="entry name" value="S-adenosyl-L-methionine-dependent methyltransferases"/>
    <property type="match status" value="1"/>
</dbReference>
<keyword evidence="6" id="KW-1185">Reference proteome</keyword>
<evidence type="ECO:0000256" key="3">
    <source>
        <dbReference type="ARBA" id="ARBA00023004"/>
    </source>
</evidence>
<proteinExistence type="predicted"/>
<name>J0R104_9HYPH</name>
<accession>J0R104</accession>
<dbReference type="eggNOG" id="COG5459">
    <property type="taxonomic scope" value="Bacteria"/>
</dbReference>
<dbReference type="PANTHER" id="PTHR13184:SF5">
    <property type="entry name" value="METHYLTRANSFERASE-LIKE PROTEIN 17, MITOCHONDRIAL"/>
    <property type="match status" value="1"/>
</dbReference>
<dbReference type="AlphaFoldDB" id="J0R104"/>
<dbReference type="GO" id="GO:0008168">
    <property type="term" value="F:methyltransferase activity"/>
    <property type="evidence" value="ECO:0007669"/>
    <property type="project" value="InterPro"/>
</dbReference>
<dbReference type="EMBL" id="AIMB01000008">
    <property type="protein sequence ID" value="EJF89224.1"/>
    <property type="molecule type" value="Genomic_DNA"/>
</dbReference>
<protein>
    <recommendedName>
        <fullName evidence="7">Ribosomal small subunit Rsm22</fullName>
    </recommendedName>
</protein>
<dbReference type="GO" id="GO:0051536">
    <property type="term" value="F:iron-sulfur cluster binding"/>
    <property type="evidence" value="ECO:0007669"/>
    <property type="project" value="UniProtKB-KW"/>
</dbReference>
<evidence type="ECO:0000256" key="1">
    <source>
        <dbReference type="ARBA" id="ARBA00022723"/>
    </source>
</evidence>
<keyword evidence="1" id="KW-0479">Metal-binding</keyword>
<evidence type="ECO:0008006" key="7">
    <source>
        <dbReference type="Google" id="ProtNLM"/>
    </source>
</evidence>
<comment type="caution">
    <text evidence="5">The sequence shown here is derived from an EMBL/GenBank/DDBJ whole genome shotgun (WGS) entry which is preliminary data.</text>
</comment>